<evidence type="ECO:0000256" key="2">
    <source>
        <dbReference type="SAM" id="Phobius"/>
    </source>
</evidence>
<feature type="compositionally biased region" description="Basic and acidic residues" evidence="1">
    <location>
        <begin position="287"/>
        <end position="296"/>
    </location>
</feature>
<gene>
    <name evidence="3" type="ORF">GUITHDRAFT_166846</name>
</gene>
<keyword evidence="2" id="KW-0812">Transmembrane</keyword>
<dbReference type="RefSeq" id="XP_005818641.1">
    <property type="nucleotide sequence ID" value="XM_005818584.1"/>
</dbReference>
<dbReference type="PaxDb" id="55529-EKX31661"/>
<evidence type="ECO:0000313" key="3">
    <source>
        <dbReference type="EMBL" id="EKX31661.1"/>
    </source>
</evidence>
<dbReference type="EnsemblProtists" id="EKX31661">
    <property type="protein sequence ID" value="EKX31661"/>
    <property type="gene ID" value="GUITHDRAFT_166846"/>
</dbReference>
<feature type="non-terminal residue" evidence="3">
    <location>
        <position position="308"/>
    </location>
</feature>
<reference evidence="5" key="2">
    <citation type="submission" date="2012-11" db="EMBL/GenBank/DDBJ databases">
        <authorList>
            <person name="Kuo A."/>
            <person name="Curtis B.A."/>
            <person name="Tanifuji G."/>
            <person name="Burki F."/>
            <person name="Gruber A."/>
            <person name="Irimia M."/>
            <person name="Maruyama S."/>
            <person name="Arias M.C."/>
            <person name="Ball S.G."/>
            <person name="Gile G.H."/>
            <person name="Hirakawa Y."/>
            <person name="Hopkins J.F."/>
            <person name="Rensing S.A."/>
            <person name="Schmutz J."/>
            <person name="Symeonidi A."/>
            <person name="Elias M."/>
            <person name="Eveleigh R.J."/>
            <person name="Herman E.K."/>
            <person name="Klute M.J."/>
            <person name="Nakayama T."/>
            <person name="Obornik M."/>
            <person name="Reyes-Prieto A."/>
            <person name="Armbrust E.V."/>
            <person name="Aves S.J."/>
            <person name="Beiko R.G."/>
            <person name="Coutinho P."/>
            <person name="Dacks J.B."/>
            <person name="Durnford D.G."/>
            <person name="Fast N.M."/>
            <person name="Green B.R."/>
            <person name="Grisdale C."/>
            <person name="Hempe F."/>
            <person name="Henrissat B."/>
            <person name="Hoppner M.P."/>
            <person name="Ishida K.-I."/>
            <person name="Kim E."/>
            <person name="Koreny L."/>
            <person name="Kroth P.G."/>
            <person name="Liu Y."/>
            <person name="Malik S.-B."/>
            <person name="Maier U.G."/>
            <person name="McRose D."/>
            <person name="Mock T."/>
            <person name="Neilson J.A."/>
            <person name="Onodera N.T."/>
            <person name="Poole A.M."/>
            <person name="Pritham E.J."/>
            <person name="Richards T.A."/>
            <person name="Rocap G."/>
            <person name="Roy S.W."/>
            <person name="Sarai C."/>
            <person name="Schaack S."/>
            <person name="Shirato S."/>
            <person name="Slamovits C.H."/>
            <person name="Spencer D.F."/>
            <person name="Suzuki S."/>
            <person name="Worden A.Z."/>
            <person name="Zauner S."/>
            <person name="Barry K."/>
            <person name="Bell C."/>
            <person name="Bharti A.K."/>
            <person name="Crow J.A."/>
            <person name="Grimwood J."/>
            <person name="Kramer R."/>
            <person name="Lindquist E."/>
            <person name="Lucas S."/>
            <person name="Salamov A."/>
            <person name="McFadden G.I."/>
            <person name="Lane C.E."/>
            <person name="Keeling P.J."/>
            <person name="Gray M.W."/>
            <person name="Grigoriev I.V."/>
            <person name="Archibald J.M."/>
        </authorList>
    </citation>
    <scope>NUCLEOTIDE SEQUENCE</scope>
    <source>
        <strain evidence="5">CCMP2712</strain>
    </source>
</reference>
<keyword evidence="2" id="KW-1133">Transmembrane helix</keyword>
<evidence type="ECO:0000313" key="5">
    <source>
        <dbReference type="Proteomes" id="UP000011087"/>
    </source>
</evidence>
<feature type="transmembrane region" description="Helical" evidence="2">
    <location>
        <begin position="12"/>
        <end position="32"/>
    </location>
</feature>
<protein>
    <submittedName>
        <fullName evidence="3 4">Uncharacterized protein</fullName>
    </submittedName>
</protein>
<evidence type="ECO:0000313" key="4">
    <source>
        <dbReference type="EnsemblProtists" id="EKX31661"/>
    </source>
</evidence>
<accession>L1I5Y6</accession>
<dbReference type="AlphaFoldDB" id="L1I5Y6"/>
<dbReference type="EMBL" id="JH993250">
    <property type="protein sequence ID" value="EKX31661.1"/>
    <property type="molecule type" value="Genomic_DNA"/>
</dbReference>
<proteinExistence type="predicted"/>
<feature type="compositionally biased region" description="Basic and acidic residues" evidence="1">
    <location>
        <begin position="88"/>
        <end position="103"/>
    </location>
</feature>
<dbReference type="HOGENOM" id="CLU_904885_0_0_1"/>
<keyword evidence="5" id="KW-1185">Reference proteome</keyword>
<organism evidence="3">
    <name type="scientific">Guillardia theta (strain CCMP2712)</name>
    <name type="common">Cryptophyte</name>
    <dbReference type="NCBI Taxonomy" id="905079"/>
    <lineage>
        <taxon>Eukaryota</taxon>
        <taxon>Cryptophyceae</taxon>
        <taxon>Pyrenomonadales</taxon>
        <taxon>Geminigeraceae</taxon>
        <taxon>Guillardia</taxon>
    </lineage>
</organism>
<dbReference type="KEGG" id="gtt:GUITHDRAFT_166846"/>
<reference evidence="3 5" key="1">
    <citation type="journal article" date="2012" name="Nature">
        <title>Algal genomes reveal evolutionary mosaicism and the fate of nucleomorphs.</title>
        <authorList>
            <consortium name="DOE Joint Genome Institute"/>
            <person name="Curtis B.A."/>
            <person name="Tanifuji G."/>
            <person name="Burki F."/>
            <person name="Gruber A."/>
            <person name="Irimia M."/>
            <person name="Maruyama S."/>
            <person name="Arias M.C."/>
            <person name="Ball S.G."/>
            <person name="Gile G.H."/>
            <person name="Hirakawa Y."/>
            <person name="Hopkins J.F."/>
            <person name="Kuo A."/>
            <person name="Rensing S.A."/>
            <person name="Schmutz J."/>
            <person name="Symeonidi A."/>
            <person name="Elias M."/>
            <person name="Eveleigh R.J."/>
            <person name="Herman E.K."/>
            <person name="Klute M.J."/>
            <person name="Nakayama T."/>
            <person name="Obornik M."/>
            <person name="Reyes-Prieto A."/>
            <person name="Armbrust E.V."/>
            <person name="Aves S.J."/>
            <person name="Beiko R.G."/>
            <person name="Coutinho P."/>
            <person name="Dacks J.B."/>
            <person name="Durnford D.G."/>
            <person name="Fast N.M."/>
            <person name="Green B.R."/>
            <person name="Grisdale C.J."/>
            <person name="Hempel F."/>
            <person name="Henrissat B."/>
            <person name="Hoppner M.P."/>
            <person name="Ishida K."/>
            <person name="Kim E."/>
            <person name="Koreny L."/>
            <person name="Kroth P.G."/>
            <person name="Liu Y."/>
            <person name="Malik S.B."/>
            <person name="Maier U.G."/>
            <person name="McRose D."/>
            <person name="Mock T."/>
            <person name="Neilson J.A."/>
            <person name="Onodera N.T."/>
            <person name="Poole A.M."/>
            <person name="Pritham E.J."/>
            <person name="Richards T.A."/>
            <person name="Rocap G."/>
            <person name="Roy S.W."/>
            <person name="Sarai C."/>
            <person name="Schaack S."/>
            <person name="Shirato S."/>
            <person name="Slamovits C.H."/>
            <person name="Spencer D.F."/>
            <person name="Suzuki S."/>
            <person name="Worden A.Z."/>
            <person name="Zauner S."/>
            <person name="Barry K."/>
            <person name="Bell C."/>
            <person name="Bharti A.K."/>
            <person name="Crow J.A."/>
            <person name="Grimwood J."/>
            <person name="Kramer R."/>
            <person name="Lindquist E."/>
            <person name="Lucas S."/>
            <person name="Salamov A."/>
            <person name="McFadden G.I."/>
            <person name="Lane C.E."/>
            <person name="Keeling P.J."/>
            <person name="Gray M.W."/>
            <person name="Grigoriev I.V."/>
            <person name="Archibald J.M."/>
        </authorList>
    </citation>
    <scope>NUCLEOTIDE SEQUENCE</scope>
    <source>
        <strain evidence="3 5">CCMP2712</strain>
    </source>
</reference>
<dbReference type="Proteomes" id="UP000011087">
    <property type="component" value="Unassembled WGS sequence"/>
</dbReference>
<evidence type="ECO:0000256" key="1">
    <source>
        <dbReference type="SAM" id="MobiDB-lite"/>
    </source>
</evidence>
<feature type="region of interest" description="Disordered" evidence="1">
    <location>
        <begin position="88"/>
        <end position="113"/>
    </location>
</feature>
<keyword evidence="2" id="KW-0472">Membrane</keyword>
<name>L1I5Y6_GUITC</name>
<feature type="region of interest" description="Disordered" evidence="1">
    <location>
        <begin position="287"/>
        <end position="308"/>
    </location>
</feature>
<reference evidence="4" key="3">
    <citation type="submission" date="2016-03" db="UniProtKB">
        <authorList>
            <consortium name="EnsemblProtists"/>
        </authorList>
    </citation>
    <scope>IDENTIFICATION</scope>
</reference>
<sequence>MQDDKRRNLRVAATVAFGIGLVVALVTLANVLQGNVTGASEMISSLVKGGDNKKSAPIDMHASAQPAASKLLKLGTDSKYKKFNERVKKESSSELQRDSRTAEEQLNSEKSYDRMIETQKKGIEGRDAHFQQKLKSMVNAEHMREHEKLMQLKSKKSAIDGYVTSSDAAFETSLKQALKKERKNKSEYESSYNDAVQSVQNRDKEFTERIRREIEKERILHAQHARSLVRRERSEGLQVRKALAKIAKEHTTAWQEGEMQDHQASQALNAFDALDAERKRLATRYAKERTAHDKETQAQASDVMAITG</sequence>
<dbReference type="GeneID" id="17288385"/>